<dbReference type="RefSeq" id="YP_004821492.1">
    <property type="nucleotide sequence ID" value="NC_015960.1"/>
</dbReference>
<dbReference type="InterPro" id="IPR016187">
    <property type="entry name" value="CTDL_fold"/>
</dbReference>
<evidence type="ECO:0000256" key="14">
    <source>
        <dbReference type="ARBA" id="ARBA00046978"/>
    </source>
</evidence>
<evidence type="ECO:0000256" key="9">
    <source>
        <dbReference type="ARBA" id="ARBA00023157"/>
    </source>
</evidence>
<dbReference type="GO" id="GO:0055036">
    <property type="term" value="C:virion membrane"/>
    <property type="evidence" value="ECO:0007669"/>
    <property type="project" value="UniProtKB-SubCell"/>
</dbReference>
<evidence type="ECO:0000256" key="15">
    <source>
        <dbReference type="SAM" id="Phobius"/>
    </source>
</evidence>
<evidence type="ECO:0000256" key="7">
    <source>
        <dbReference type="ARBA" id="ARBA00022989"/>
    </source>
</evidence>
<keyword evidence="8 15" id="KW-0472">Membrane</keyword>
<dbReference type="GO" id="GO:0033644">
    <property type="term" value="C:host cell membrane"/>
    <property type="evidence" value="ECO:0007669"/>
    <property type="project" value="UniProtKB-SubCell"/>
</dbReference>
<dbReference type="KEGG" id="vg:11107274"/>
<dbReference type="Gene3D" id="3.10.100.10">
    <property type="entry name" value="Mannose-Binding Protein A, subunit A"/>
    <property type="match status" value="1"/>
</dbReference>
<evidence type="ECO:0000256" key="3">
    <source>
        <dbReference type="ARBA" id="ARBA00022692"/>
    </source>
</evidence>
<dbReference type="InterPro" id="IPR009238">
    <property type="entry name" value="Chordopox_A33R"/>
</dbReference>
<proteinExistence type="inferred from homology"/>
<evidence type="ECO:0000256" key="4">
    <source>
        <dbReference type="ARBA" id="ARBA00022844"/>
    </source>
</evidence>
<keyword evidence="10" id="KW-0325">Glycoprotein</keyword>
<dbReference type="Pfam" id="PF05966">
    <property type="entry name" value="Chordopox_A33R"/>
    <property type="match status" value="1"/>
</dbReference>
<reference evidence="16 17" key="1">
    <citation type="journal article" date="2011" name="J. Virol.">
        <title>The genome of yoka poxvirus.</title>
        <authorList>
            <person name="Zhao G."/>
            <person name="Droit L."/>
            <person name="Tesh R.B."/>
            <person name="Popov V.L."/>
            <person name="Little N.S."/>
            <person name="Upton C."/>
            <person name="Virgin H.W."/>
            <person name="Wang D."/>
        </authorList>
    </citation>
    <scope>NUCLEOTIDE SEQUENCE [LARGE SCALE GENOMIC DNA]</scope>
    <source>
        <strain evidence="16">DakArB 4268</strain>
    </source>
</reference>
<gene>
    <name evidence="16" type="ORF">YKV139</name>
</gene>
<keyword evidence="9" id="KW-1015">Disulfide bond</keyword>
<dbReference type="InterPro" id="IPR016186">
    <property type="entry name" value="C-type_lectin-like/link_sf"/>
</dbReference>
<sequence>MMNPENVDVDEETSIFSATVYGGKNNKYKKNTLSLYIRLSMIVSLISMISISVFLTIKLNKCISIEDDVYTKPSTNRVVSARQLSSSHNMDIFKKCDGLVYQSYCYILNIEPKSFDDSKTSCEDTNSTLPNKTDVLNNWLINYTDDTWGQDGNPINKEENDVYEADVTTEVRKYFCVKKIY</sequence>
<accession>G3EI31</accession>
<organism evidence="16 17">
    <name type="scientific">Yokapox virus</name>
    <dbReference type="NCBI Taxonomy" id="1076255"/>
    <lineage>
        <taxon>Viruses</taxon>
        <taxon>Varidnaviria</taxon>
        <taxon>Bamfordvirae</taxon>
        <taxon>Nucleocytoviricota</taxon>
        <taxon>Pokkesviricetes</taxon>
        <taxon>Chitovirales</taxon>
        <taxon>Poxviridae</taxon>
        <taxon>Chordopoxvirinae</taxon>
        <taxon>Centapoxvirus</taxon>
        <taxon>Centapoxvirus yokapox</taxon>
    </lineage>
</organism>
<dbReference type="GeneID" id="11107274"/>
<dbReference type="OrthoDB" id="26275at10239"/>
<evidence type="ECO:0000313" key="17">
    <source>
        <dbReference type="Proteomes" id="UP000164653"/>
    </source>
</evidence>
<evidence type="ECO:0000256" key="13">
    <source>
        <dbReference type="ARBA" id="ARBA00046059"/>
    </source>
</evidence>
<dbReference type="Proteomes" id="UP000164653">
    <property type="component" value="Segment"/>
</dbReference>
<keyword evidence="5" id="KW-1043">Host membrane</keyword>
<comment type="function">
    <text evidence="13">Forms a complex with OPG162 and OPG190 to coordinate the incorporation of OPG164 into wrapped enveloped virion (EV) membranes and, subsequently, the production of actin tails. Therefore plays an essential role in efficient cell-to-cell spread of viral particles.</text>
</comment>
<dbReference type="EMBL" id="HQ849551">
    <property type="protein sequence ID" value="AEN03728.1"/>
    <property type="molecule type" value="Genomic_DNA"/>
</dbReference>
<feature type="transmembrane region" description="Helical" evidence="15">
    <location>
        <begin position="35"/>
        <end position="57"/>
    </location>
</feature>
<evidence type="ECO:0000256" key="1">
    <source>
        <dbReference type="ARBA" id="ARBA00004208"/>
    </source>
</evidence>
<evidence type="ECO:0000256" key="8">
    <source>
        <dbReference type="ARBA" id="ARBA00023136"/>
    </source>
</evidence>
<name>G3EI31_9POXV</name>
<keyword evidence="3 15" id="KW-0812">Transmembrane</keyword>
<evidence type="ECO:0000256" key="6">
    <source>
        <dbReference type="ARBA" id="ARBA00022968"/>
    </source>
</evidence>
<evidence type="ECO:0000256" key="10">
    <source>
        <dbReference type="ARBA" id="ARBA00023180"/>
    </source>
</evidence>
<keyword evidence="4" id="KW-0946">Virion</keyword>
<evidence type="ECO:0000256" key="12">
    <source>
        <dbReference type="ARBA" id="ARBA00034879"/>
    </source>
</evidence>
<dbReference type="SUPFAM" id="SSF56436">
    <property type="entry name" value="C-type lectin-like"/>
    <property type="match status" value="1"/>
</dbReference>
<keyword evidence="6" id="KW-0735">Signal-anchor</keyword>
<evidence type="ECO:0000256" key="5">
    <source>
        <dbReference type="ARBA" id="ARBA00022870"/>
    </source>
</evidence>
<comment type="subunit">
    <text evidence="14">Homodimer, disulfide-linked. Interacts with protein OPG190. Interacts (via C-terminus) with protein OPG164. Interacts with OPG162.</text>
</comment>
<keyword evidence="17" id="KW-1185">Reference proteome</keyword>
<comment type="subcellular location">
    <subcellularLocation>
        <location evidence="2">Host membrane</location>
        <topology evidence="2">Single-pass type II membrane protein</topology>
    </subcellularLocation>
    <subcellularLocation>
        <location evidence="1">Virion membrane</location>
        <topology evidence="1">Single-pass type II membrane protein</topology>
    </subcellularLocation>
</comment>
<evidence type="ECO:0000256" key="2">
    <source>
        <dbReference type="ARBA" id="ARBA00004597"/>
    </source>
</evidence>
<keyword evidence="7 15" id="KW-1133">Transmembrane helix</keyword>
<evidence type="ECO:0000256" key="11">
    <source>
        <dbReference type="ARBA" id="ARBA00034751"/>
    </source>
</evidence>
<protein>
    <recommendedName>
        <fullName evidence="12">Protein OPG161</fullName>
    </recommendedName>
</protein>
<evidence type="ECO:0000313" key="16">
    <source>
        <dbReference type="EMBL" id="AEN03728.1"/>
    </source>
</evidence>
<comment type="similarity">
    <text evidence="11">Belongs to the orthopoxvirus OPG161 family.</text>
</comment>